<dbReference type="EMBL" id="CAWVOK010000025">
    <property type="protein sequence ID" value="CAK8163199.1"/>
    <property type="molecule type" value="Genomic_DNA"/>
</dbReference>
<accession>A0ABM9N899</accession>
<keyword evidence="2" id="KW-1185">Reference proteome</keyword>
<sequence>MDANKTNIFLLLINTPKTAMLNRQNDRIE</sequence>
<evidence type="ECO:0000313" key="2">
    <source>
        <dbReference type="Proteomes" id="UP001314181"/>
    </source>
</evidence>
<dbReference type="Proteomes" id="UP001314181">
    <property type="component" value="Unassembled WGS sequence"/>
</dbReference>
<comment type="caution">
    <text evidence="1">The sequence shown here is derived from an EMBL/GenBank/DDBJ whole genome shotgun (WGS) entry which is preliminary data.</text>
</comment>
<reference evidence="1 2" key="1">
    <citation type="submission" date="2024-01" db="EMBL/GenBank/DDBJ databases">
        <authorList>
            <person name="Kunselman E."/>
        </authorList>
    </citation>
    <scope>NUCLEOTIDE SEQUENCE [LARGE SCALE GENOMIC DNA]</scope>
    <source>
        <strain evidence="1">2 abalone samples</strain>
    </source>
</reference>
<evidence type="ECO:0000313" key="1">
    <source>
        <dbReference type="EMBL" id="CAK8163199.1"/>
    </source>
</evidence>
<proteinExistence type="predicted"/>
<name>A0ABM9N899_9RICK</name>
<protein>
    <submittedName>
        <fullName evidence="1">Uncharacterized protein</fullName>
    </submittedName>
</protein>
<organism evidence="1 2">
    <name type="scientific">Candidatus Xenohaliotis californiensis</name>
    <dbReference type="NCBI Taxonomy" id="84677"/>
    <lineage>
        <taxon>Bacteria</taxon>
        <taxon>Pseudomonadati</taxon>
        <taxon>Pseudomonadota</taxon>
        <taxon>Alphaproteobacteria</taxon>
        <taxon>Rickettsiales</taxon>
        <taxon>Anaplasmataceae</taxon>
        <taxon>Candidatus Xenohaliotis</taxon>
    </lineage>
</organism>
<gene>
    <name evidence="1" type="ORF">CAXC1_320004</name>
</gene>